<evidence type="ECO:0000313" key="2">
    <source>
        <dbReference type="EMBL" id="PIP61075.1"/>
    </source>
</evidence>
<dbReference type="EMBL" id="PCTA01000035">
    <property type="protein sequence ID" value="PIP61075.1"/>
    <property type="molecule type" value="Genomic_DNA"/>
</dbReference>
<dbReference type="AlphaFoldDB" id="A0A2H0BTQ6"/>
<dbReference type="InterPro" id="IPR012902">
    <property type="entry name" value="N_methyl_site"/>
</dbReference>
<protein>
    <recommendedName>
        <fullName evidence="4">Type II secretion system protein GspG C-terminal domain-containing protein</fullName>
    </recommendedName>
</protein>
<dbReference type="Pfam" id="PF07963">
    <property type="entry name" value="N_methyl"/>
    <property type="match status" value="1"/>
</dbReference>
<dbReference type="InterPro" id="IPR045584">
    <property type="entry name" value="Pilin-like"/>
</dbReference>
<dbReference type="PROSITE" id="PS00409">
    <property type="entry name" value="PROKAR_NTER_METHYL"/>
    <property type="match status" value="1"/>
</dbReference>
<keyword evidence="1" id="KW-1133">Transmembrane helix</keyword>
<accession>A0A2H0BTQ6</accession>
<name>A0A2H0BTQ6_9BACT</name>
<dbReference type="SUPFAM" id="SSF54523">
    <property type="entry name" value="Pili subunits"/>
    <property type="match status" value="1"/>
</dbReference>
<dbReference type="Gene3D" id="3.30.700.10">
    <property type="entry name" value="Glycoprotein, Type 4 Pilin"/>
    <property type="match status" value="1"/>
</dbReference>
<keyword evidence="1" id="KW-0812">Transmembrane</keyword>
<comment type="caution">
    <text evidence="2">The sequence shown here is derived from an EMBL/GenBank/DDBJ whole genome shotgun (WGS) entry which is preliminary data.</text>
</comment>
<organism evidence="2 3">
    <name type="scientific">Candidatus Roizmanbacteria bacterium CG22_combo_CG10-13_8_21_14_all_38_20</name>
    <dbReference type="NCBI Taxonomy" id="1974862"/>
    <lineage>
        <taxon>Bacteria</taxon>
        <taxon>Candidatus Roizmaniibacteriota</taxon>
    </lineage>
</organism>
<feature type="transmembrane region" description="Helical" evidence="1">
    <location>
        <begin position="12"/>
        <end position="30"/>
    </location>
</feature>
<proteinExistence type="predicted"/>
<evidence type="ECO:0000256" key="1">
    <source>
        <dbReference type="SAM" id="Phobius"/>
    </source>
</evidence>
<evidence type="ECO:0008006" key="4">
    <source>
        <dbReference type="Google" id="ProtNLM"/>
    </source>
</evidence>
<dbReference type="NCBIfam" id="TIGR02532">
    <property type="entry name" value="IV_pilin_GFxxxE"/>
    <property type="match status" value="1"/>
</dbReference>
<dbReference type="PANTHER" id="PTHR30093">
    <property type="entry name" value="GENERAL SECRETION PATHWAY PROTEIN G"/>
    <property type="match status" value="1"/>
</dbReference>
<keyword evidence="1" id="KW-0472">Membrane</keyword>
<reference evidence="2 3" key="1">
    <citation type="submission" date="2017-09" db="EMBL/GenBank/DDBJ databases">
        <title>Depth-based differentiation of microbial function through sediment-hosted aquifers and enrichment of novel symbionts in the deep terrestrial subsurface.</title>
        <authorList>
            <person name="Probst A.J."/>
            <person name="Ladd B."/>
            <person name="Jarett J.K."/>
            <person name="Geller-Mcgrath D.E."/>
            <person name="Sieber C.M."/>
            <person name="Emerson J.B."/>
            <person name="Anantharaman K."/>
            <person name="Thomas B.C."/>
            <person name="Malmstrom R."/>
            <person name="Stieglmeier M."/>
            <person name="Klingl A."/>
            <person name="Woyke T."/>
            <person name="Ryan C.M."/>
            <person name="Banfield J.F."/>
        </authorList>
    </citation>
    <scope>NUCLEOTIDE SEQUENCE [LARGE SCALE GENOMIC DNA]</scope>
    <source>
        <strain evidence="2">CG22_combo_CG10-13_8_21_14_all_38_20</strain>
    </source>
</reference>
<sequence length="138" mass="14781">MKRNKGFTLIELLVVMGIIAILAAIALVAVNPGRQFAAARDTQRRNDVYQMVNAVYQYSVENNGTFPTDITATPTNIGDGTGSTINLSDDLVPDYIPEIPSDPSTGTPTDTQYVIFLNGNRVTASATGELATTITVTR</sequence>
<gene>
    <name evidence="2" type="ORF">COW99_06160</name>
</gene>
<evidence type="ECO:0000313" key="3">
    <source>
        <dbReference type="Proteomes" id="UP000231246"/>
    </source>
</evidence>
<dbReference type="Proteomes" id="UP000231246">
    <property type="component" value="Unassembled WGS sequence"/>
</dbReference>